<gene>
    <name evidence="2" type="ORF">V8G54_000668</name>
</gene>
<evidence type="ECO:0000313" key="3">
    <source>
        <dbReference type="Proteomes" id="UP001374535"/>
    </source>
</evidence>
<dbReference type="Gene3D" id="3.20.80.10">
    <property type="entry name" value="Regulatory factor, effector binding domain"/>
    <property type="match status" value="1"/>
</dbReference>
<proteinExistence type="inferred from homology"/>
<dbReference type="InterPro" id="IPR006917">
    <property type="entry name" value="SOUL_heme-bd"/>
</dbReference>
<dbReference type="Pfam" id="PF04832">
    <property type="entry name" value="SOUL"/>
    <property type="match status" value="1"/>
</dbReference>
<comment type="similarity">
    <text evidence="1">Belongs to the HEBP family.</text>
</comment>
<dbReference type="SUPFAM" id="SSF55136">
    <property type="entry name" value="Probable bacterial effector-binding domain"/>
    <property type="match status" value="1"/>
</dbReference>
<dbReference type="InterPro" id="IPR011256">
    <property type="entry name" value="Reg_factor_effector_dom_sf"/>
</dbReference>
<dbReference type="FunFam" id="3.20.80.10:FF:000002">
    <property type="entry name" value="Heme-binding protein 2"/>
    <property type="match status" value="1"/>
</dbReference>
<keyword evidence="3" id="KW-1185">Reference proteome</keyword>
<protein>
    <recommendedName>
        <fullName evidence="4">Heme-binding protein 2</fullName>
    </recommendedName>
</protein>
<accession>A0AAQ3P5S0</accession>
<evidence type="ECO:0000313" key="2">
    <source>
        <dbReference type="EMBL" id="WVZ22124.1"/>
    </source>
</evidence>
<name>A0AAQ3P5S0_VIGMU</name>
<evidence type="ECO:0000256" key="1">
    <source>
        <dbReference type="ARBA" id="ARBA00009817"/>
    </source>
</evidence>
<dbReference type="Proteomes" id="UP001374535">
    <property type="component" value="Chromosome 1"/>
</dbReference>
<organism evidence="2 3">
    <name type="scientific">Vigna mungo</name>
    <name type="common">Black gram</name>
    <name type="synonym">Phaseolus mungo</name>
    <dbReference type="NCBI Taxonomy" id="3915"/>
    <lineage>
        <taxon>Eukaryota</taxon>
        <taxon>Viridiplantae</taxon>
        <taxon>Streptophyta</taxon>
        <taxon>Embryophyta</taxon>
        <taxon>Tracheophyta</taxon>
        <taxon>Spermatophyta</taxon>
        <taxon>Magnoliopsida</taxon>
        <taxon>eudicotyledons</taxon>
        <taxon>Gunneridae</taxon>
        <taxon>Pentapetalae</taxon>
        <taxon>rosids</taxon>
        <taxon>fabids</taxon>
        <taxon>Fabales</taxon>
        <taxon>Fabaceae</taxon>
        <taxon>Papilionoideae</taxon>
        <taxon>50 kb inversion clade</taxon>
        <taxon>NPAAA clade</taxon>
        <taxon>indigoferoid/millettioid clade</taxon>
        <taxon>Phaseoleae</taxon>
        <taxon>Vigna</taxon>
    </lineage>
</organism>
<dbReference type="PANTHER" id="PTHR11220">
    <property type="entry name" value="HEME-BINDING PROTEIN-RELATED"/>
    <property type="match status" value="1"/>
</dbReference>
<dbReference type="PANTHER" id="PTHR11220:SF36">
    <property type="entry name" value="SOUL HEME-BINDING PROTEIN"/>
    <property type="match status" value="1"/>
</dbReference>
<reference evidence="2 3" key="1">
    <citation type="journal article" date="2023" name="Life. Sci Alliance">
        <title>Evolutionary insights into 3D genome organization and epigenetic landscape of Vigna mungo.</title>
        <authorList>
            <person name="Junaid A."/>
            <person name="Singh B."/>
            <person name="Bhatia S."/>
        </authorList>
    </citation>
    <scope>NUCLEOTIDE SEQUENCE [LARGE SCALE GENOMIC DNA]</scope>
    <source>
        <strain evidence="2">Urdbean</strain>
    </source>
</reference>
<dbReference type="AlphaFoldDB" id="A0AAQ3P5S0"/>
<evidence type="ECO:0008006" key="4">
    <source>
        <dbReference type="Google" id="ProtNLM"/>
    </source>
</evidence>
<dbReference type="EMBL" id="CP144700">
    <property type="protein sequence ID" value="WVZ22124.1"/>
    <property type="molecule type" value="Genomic_DNA"/>
</dbReference>
<sequence>REAVMETAMMHFLYYLFLAVCWCSGNILQAIELPNYTLILSQSDFQIRLYNESTWVSARVSGTSFDQSYRNGFQRLYQYIHGANSNSSKIAFTAPALTSVPSSSSPSGNTYIVRIFISTRFHGKPPLPNPELKLWIEKWKSRCIAVRKFSGYANDDNINKEIEALVTTLNKQSITIQDTTSYIIANYNASSHNTTQRLNEVWINISGIGTQC</sequence>
<feature type="non-terminal residue" evidence="2">
    <location>
        <position position="1"/>
    </location>
</feature>